<evidence type="ECO:0000259" key="12">
    <source>
        <dbReference type="Pfam" id="PF01095"/>
    </source>
</evidence>
<accession>A0ABD3BLT1</accession>
<dbReference type="InterPro" id="IPR033131">
    <property type="entry name" value="Pectinesterase_Asp_AS"/>
</dbReference>
<keyword evidence="4" id="KW-0134">Cell wall</keyword>
<keyword evidence="5" id="KW-0964">Secreted</keyword>
<evidence type="ECO:0000256" key="6">
    <source>
        <dbReference type="ARBA" id="ARBA00022801"/>
    </source>
</evidence>
<dbReference type="InterPro" id="IPR011050">
    <property type="entry name" value="Pectin_lyase_fold/virulence"/>
</dbReference>
<protein>
    <recommendedName>
        <fullName evidence="3 11">Pectinesterase</fullName>
        <ecNumber evidence="3 11">3.1.1.11</ecNumber>
    </recommendedName>
</protein>
<dbReference type="EC" id="3.1.1.11" evidence="3 11"/>
<proteinExistence type="predicted"/>
<dbReference type="Proteomes" id="UP001632038">
    <property type="component" value="Unassembled WGS sequence"/>
</dbReference>
<evidence type="ECO:0000256" key="4">
    <source>
        <dbReference type="ARBA" id="ARBA00022512"/>
    </source>
</evidence>
<comment type="pathway">
    <text evidence="2 11">Glycan metabolism; pectin degradation; 2-dehydro-3-deoxy-D-gluconate from pectin: step 1/5.</text>
</comment>
<dbReference type="Pfam" id="PF01095">
    <property type="entry name" value="Pectinesterase"/>
    <property type="match status" value="1"/>
</dbReference>
<dbReference type="FunFam" id="2.160.20.10:FF:000029">
    <property type="entry name" value="Pectinesterase 4"/>
    <property type="match status" value="1"/>
</dbReference>
<feature type="signal peptide" evidence="11">
    <location>
        <begin position="1"/>
        <end position="17"/>
    </location>
</feature>
<keyword evidence="14" id="KW-1185">Reference proteome</keyword>
<keyword evidence="6 11" id="KW-0378">Hydrolase</keyword>
<dbReference type="PANTHER" id="PTHR31707">
    <property type="entry name" value="PECTINESTERASE"/>
    <property type="match status" value="1"/>
</dbReference>
<dbReference type="InterPro" id="IPR012334">
    <property type="entry name" value="Pectin_lyas_fold"/>
</dbReference>
<evidence type="ECO:0000256" key="5">
    <source>
        <dbReference type="ARBA" id="ARBA00022525"/>
    </source>
</evidence>
<dbReference type="Gene3D" id="2.160.20.10">
    <property type="entry name" value="Single-stranded right-handed beta-helix, Pectin lyase-like"/>
    <property type="match status" value="1"/>
</dbReference>
<dbReference type="PROSITE" id="PS00503">
    <property type="entry name" value="PECTINESTERASE_2"/>
    <property type="match status" value="1"/>
</dbReference>
<comment type="subcellular location">
    <subcellularLocation>
        <location evidence="1">Secreted</location>
        <location evidence="1">Cell wall</location>
    </subcellularLocation>
</comment>
<evidence type="ECO:0000256" key="2">
    <source>
        <dbReference type="ARBA" id="ARBA00005184"/>
    </source>
</evidence>
<feature type="active site" evidence="10">
    <location>
        <position position="173"/>
    </location>
</feature>
<evidence type="ECO:0000313" key="13">
    <source>
        <dbReference type="EMBL" id="KAL3618232.1"/>
    </source>
</evidence>
<evidence type="ECO:0000256" key="7">
    <source>
        <dbReference type="ARBA" id="ARBA00023085"/>
    </source>
</evidence>
<evidence type="ECO:0000313" key="14">
    <source>
        <dbReference type="Proteomes" id="UP001632038"/>
    </source>
</evidence>
<dbReference type="GO" id="GO:0045490">
    <property type="term" value="P:pectin catabolic process"/>
    <property type="evidence" value="ECO:0007669"/>
    <property type="project" value="UniProtKB-UniRule"/>
</dbReference>
<evidence type="ECO:0000256" key="8">
    <source>
        <dbReference type="ARBA" id="ARBA00023316"/>
    </source>
</evidence>
<evidence type="ECO:0000256" key="1">
    <source>
        <dbReference type="ARBA" id="ARBA00004191"/>
    </source>
</evidence>
<keyword evidence="11" id="KW-0732">Signal</keyword>
<evidence type="ECO:0000256" key="11">
    <source>
        <dbReference type="RuleBase" id="RU000589"/>
    </source>
</evidence>
<dbReference type="InterPro" id="IPR000070">
    <property type="entry name" value="Pectinesterase_cat"/>
</dbReference>
<dbReference type="AlphaFoldDB" id="A0ABD3BLT1"/>
<dbReference type="GO" id="GO:0030599">
    <property type="term" value="F:pectinesterase activity"/>
    <property type="evidence" value="ECO:0007669"/>
    <property type="project" value="UniProtKB-UniRule"/>
</dbReference>
<name>A0ABD3BLT1_9LAMI</name>
<reference evidence="14" key="1">
    <citation type="journal article" date="2024" name="IScience">
        <title>Strigolactones Initiate the Formation of Haustorium-like Structures in Castilleja.</title>
        <authorList>
            <person name="Buerger M."/>
            <person name="Peterson D."/>
            <person name="Chory J."/>
        </authorList>
    </citation>
    <scope>NUCLEOTIDE SEQUENCE [LARGE SCALE GENOMIC DNA]</scope>
</reference>
<feature type="domain" description="Pectinesterase catalytic" evidence="12">
    <location>
        <begin position="26"/>
        <end position="316"/>
    </location>
</feature>
<gene>
    <name evidence="13" type="ORF">CASFOL_038553</name>
</gene>
<keyword evidence="7 11" id="KW-0063">Aspartyl esterase</keyword>
<dbReference type="EMBL" id="JAVIJP010000081">
    <property type="protein sequence ID" value="KAL3618232.1"/>
    <property type="molecule type" value="Genomic_DNA"/>
</dbReference>
<feature type="chain" id="PRO_5044533999" description="Pectinesterase" evidence="11">
    <location>
        <begin position="18"/>
        <end position="335"/>
    </location>
</feature>
<comment type="catalytic activity">
    <reaction evidence="9 11">
        <text>[(1-&gt;4)-alpha-D-galacturonosyl methyl ester](n) + n H2O = [(1-&gt;4)-alpha-D-galacturonosyl](n) + n methanol + n H(+)</text>
        <dbReference type="Rhea" id="RHEA:22380"/>
        <dbReference type="Rhea" id="RHEA-COMP:14570"/>
        <dbReference type="Rhea" id="RHEA-COMP:14573"/>
        <dbReference type="ChEBI" id="CHEBI:15377"/>
        <dbReference type="ChEBI" id="CHEBI:15378"/>
        <dbReference type="ChEBI" id="CHEBI:17790"/>
        <dbReference type="ChEBI" id="CHEBI:140522"/>
        <dbReference type="ChEBI" id="CHEBI:140523"/>
        <dbReference type="EC" id="3.1.1.11"/>
    </reaction>
</comment>
<evidence type="ECO:0000256" key="10">
    <source>
        <dbReference type="PROSITE-ProRule" id="PRU10040"/>
    </source>
</evidence>
<evidence type="ECO:0000256" key="9">
    <source>
        <dbReference type="ARBA" id="ARBA00047928"/>
    </source>
</evidence>
<comment type="caution">
    <text evidence="13">The sequence shown here is derived from an EMBL/GenBank/DDBJ whole genome shotgun (WGS) entry which is preliminary data.</text>
</comment>
<dbReference type="SUPFAM" id="SSF51126">
    <property type="entry name" value="Pectin lyase-like"/>
    <property type="match status" value="1"/>
</dbReference>
<dbReference type="GO" id="GO:0042545">
    <property type="term" value="P:cell wall modification"/>
    <property type="evidence" value="ECO:0007669"/>
    <property type="project" value="UniProtKB-UniRule"/>
</dbReference>
<organism evidence="13 14">
    <name type="scientific">Castilleja foliolosa</name>
    <dbReference type="NCBI Taxonomy" id="1961234"/>
    <lineage>
        <taxon>Eukaryota</taxon>
        <taxon>Viridiplantae</taxon>
        <taxon>Streptophyta</taxon>
        <taxon>Embryophyta</taxon>
        <taxon>Tracheophyta</taxon>
        <taxon>Spermatophyta</taxon>
        <taxon>Magnoliopsida</taxon>
        <taxon>eudicotyledons</taxon>
        <taxon>Gunneridae</taxon>
        <taxon>Pentapetalae</taxon>
        <taxon>asterids</taxon>
        <taxon>lamiids</taxon>
        <taxon>Lamiales</taxon>
        <taxon>Orobanchaceae</taxon>
        <taxon>Pedicularideae</taxon>
        <taxon>Castillejinae</taxon>
        <taxon>Castilleja</taxon>
    </lineage>
</organism>
<sequence length="335" mass="37306">MSLFLYVSFVFIAIVSASKGDRPLYNATVSKDKPGAYRTITEALAVAPKNQNVKYVIHVEAGVYVERVVVPKYLTNIVLVGDGAVNTIVRFNRHAPIFDDMESATIVVDGDGFVGKFITFENTAGQGFPAPASGTTAKTAAYYRCTFLGYQDTLYAKRGKHFYRECDIYGTVDFIFGQAAAVFQSCNLYARFPRTITFTAQNKIQARDESGYVIQNCNLTVAPGLESQRARFQGFLGRPWSNLSTVIIMESYLDAIIQPDGWQEWPPRGTDSVNYLEFNNRGPGASTEKRVKWAGYHDVTGHPEIVRRFTVGEFINDGDWIGKAGIRHSDGFIYV</sequence>
<evidence type="ECO:0000256" key="3">
    <source>
        <dbReference type="ARBA" id="ARBA00013229"/>
    </source>
</evidence>
<keyword evidence="8" id="KW-0961">Cell wall biogenesis/degradation</keyword>